<dbReference type="InterPro" id="IPR050330">
    <property type="entry name" value="Bact_OuterMem_StrucFunc"/>
</dbReference>
<dbReference type="PANTHER" id="PTHR30329:SF21">
    <property type="entry name" value="LIPOPROTEIN YIAD-RELATED"/>
    <property type="match status" value="1"/>
</dbReference>
<evidence type="ECO:0000259" key="6">
    <source>
        <dbReference type="PROSITE" id="PS51123"/>
    </source>
</evidence>
<proteinExistence type="predicted"/>
<sequence>MKVRYLTGLALMFVVLLGNAQTQKVFDDVQIDIKNASVNTAKSDFASYLYGQELIYNSEVKVEGDKKKESYLMYDVYSTQLLPEGQTAKKGEHRSRISTKIQEGPMTICEATGEMYLTQSYEEETDVKNIVFKKENIRLCITRFEKAGDDWKEVGPFPFASKDYSVAHPTVSSTGDTLIFISDMPGGAGGTDLYYTIRKGEEWTDPVNLKKLNTAGNEMFPYWDADGTLYFASNGRDGQGGLDIYYTSLNGLDPADILTFNNAINSAADDFGFIPGPAERYAYFSSNRSGGQGADDIYVVLPEEYKFNLLVISSFTDKPVAGVKVEIKNEKGKVVAESVTDASGHTPLKAEMGKRYDLLATKAGYYDKTKEISLVADAGFVNKEEVLYIDPSHRLRGQVVNIFGDEPIAGATITIAQDGKAVDSATTDAEGNFKADIQPEHNYLVTAEADNFFGTDVEFSTQGMEPGELFYYFQLYPLDAGTRIGLTNIYFDYDKYNIRPDAVRVLDRMAETLAKYPDIDIKLEAHTDCRGTDEYNQKLSERRAKATLDYLVRKGIDKSRIEAIGFGETQLVNECADDVDCSEEKHQENRRTVFEIKKSKITPKASLGK</sequence>
<dbReference type="OrthoDB" id="1488841at2"/>
<dbReference type="InterPro" id="IPR006665">
    <property type="entry name" value="OmpA-like"/>
</dbReference>
<evidence type="ECO:0000256" key="1">
    <source>
        <dbReference type="ARBA" id="ARBA00004442"/>
    </source>
</evidence>
<evidence type="ECO:0000256" key="2">
    <source>
        <dbReference type="ARBA" id="ARBA00023136"/>
    </source>
</evidence>
<reference evidence="7 8" key="1">
    <citation type="submission" date="2018-04" db="EMBL/GenBank/DDBJ databases">
        <title>Genomic Encyclopedia of Archaeal and Bacterial Type Strains, Phase II (KMG-II): from individual species to whole genera.</title>
        <authorList>
            <person name="Goeker M."/>
        </authorList>
    </citation>
    <scope>NUCLEOTIDE SEQUENCE [LARGE SCALE GENOMIC DNA]</scope>
    <source>
        <strain evidence="7 8">DSM 28823</strain>
    </source>
</reference>
<dbReference type="GO" id="GO:0009279">
    <property type="term" value="C:cell outer membrane"/>
    <property type="evidence" value="ECO:0007669"/>
    <property type="project" value="UniProtKB-SubCell"/>
</dbReference>
<dbReference type="InterPro" id="IPR011659">
    <property type="entry name" value="WD40"/>
</dbReference>
<evidence type="ECO:0000256" key="5">
    <source>
        <dbReference type="SAM" id="SignalP"/>
    </source>
</evidence>
<feature type="domain" description="OmpA-like" evidence="6">
    <location>
        <begin position="478"/>
        <end position="600"/>
    </location>
</feature>
<evidence type="ECO:0000313" key="8">
    <source>
        <dbReference type="Proteomes" id="UP000243525"/>
    </source>
</evidence>
<feature type="chain" id="PRO_5015773501" evidence="5">
    <location>
        <begin position="21"/>
        <end position="609"/>
    </location>
</feature>
<evidence type="ECO:0000313" key="7">
    <source>
        <dbReference type="EMBL" id="PTN07481.1"/>
    </source>
</evidence>
<dbReference type="Pfam" id="PF13620">
    <property type="entry name" value="CarboxypepD_reg"/>
    <property type="match status" value="1"/>
</dbReference>
<dbReference type="SUPFAM" id="SSF82171">
    <property type="entry name" value="DPP6 N-terminal domain-like"/>
    <property type="match status" value="1"/>
</dbReference>
<dbReference type="Gene3D" id="2.60.40.1120">
    <property type="entry name" value="Carboxypeptidase-like, regulatory domain"/>
    <property type="match status" value="1"/>
</dbReference>
<evidence type="ECO:0000256" key="3">
    <source>
        <dbReference type="ARBA" id="ARBA00023237"/>
    </source>
</evidence>
<dbReference type="SUPFAM" id="SSF49478">
    <property type="entry name" value="Cna protein B-type domain"/>
    <property type="match status" value="2"/>
</dbReference>
<feature type="signal peptide" evidence="5">
    <location>
        <begin position="1"/>
        <end position="20"/>
    </location>
</feature>
<dbReference type="InterPro" id="IPR036737">
    <property type="entry name" value="OmpA-like_sf"/>
</dbReference>
<dbReference type="Proteomes" id="UP000243525">
    <property type="component" value="Unassembled WGS sequence"/>
</dbReference>
<comment type="subcellular location">
    <subcellularLocation>
        <location evidence="1">Cell outer membrane</location>
    </subcellularLocation>
</comment>
<dbReference type="InterPro" id="IPR011042">
    <property type="entry name" value="6-blade_b-propeller_TolB-like"/>
</dbReference>
<keyword evidence="2 4" id="KW-0472">Membrane</keyword>
<protein>
    <submittedName>
        <fullName evidence="7">WD40 repeat protein</fullName>
    </submittedName>
</protein>
<keyword evidence="8" id="KW-1185">Reference proteome</keyword>
<dbReference type="PANTHER" id="PTHR30329">
    <property type="entry name" value="STATOR ELEMENT OF FLAGELLAR MOTOR COMPLEX"/>
    <property type="match status" value="1"/>
</dbReference>
<name>A0A2T5BZ03_9BACT</name>
<dbReference type="Pfam" id="PF00691">
    <property type="entry name" value="OmpA"/>
    <property type="match status" value="1"/>
</dbReference>
<gene>
    <name evidence="7" type="ORF">C8N47_1163</name>
</gene>
<dbReference type="Pfam" id="PF07676">
    <property type="entry name" value="PD40"/>
    <property type="match status" value="2"/>
</dbReference>
<evidence type="ECO:0000256" key="4">
    <source>
        <dbReference type="PROSITE-ProRule" id="PRU00473"/>
    </source>
</evidence>
<dbReference type="CDD" id="cd07185">
    <property type="entry name" value="OmpA_C-like"/>
    <property type="match status" value="1"/>
</dbReference>
<comment type="caution">
    <text evidence="7">The sequence shown here is derived from an EMBL/GenBank/DDBJ whole genome shotgun (WGS) entry which is preliminary data.</text>
</comment>
<dbReference type="PRINTS" id="PR01021">
    <property type="entry name" value="OMPADOMAIN"/>
</dbReference>
<keyword evidence="5" id="KW-0732">Signal</keyword>
<dbReference type="InterPro" id="IPR006664">
    <property type="entry name" value="OMP_bac"/>
</dbReference>
<organism evidence="7 8">
    <name type="scientific">Mangrovibacterium marinum</name>
    <dbReference type="NCBI Taxonomy" id="1639118"/>
    <lineage>
        <taxon>Bacteria</taxon>
        <taxon>Pseudomonadati</taxon>
        <taxon>Bacteroidota</taxon>
        <taxon>Bacteroidia</taxon>
        <taxon>Marinilabiliales</taxon>
        <taxon>Prolixibacteraceae</taxon>
        <taxon>Mangrovibacterium</taxon>
    </lineage>
</organism>
<dbReference type="EMBL" id="QAAD01000016">
    <property type="protein sequence ID" value="PTN07481.1"/>
    <property type="molecule type" value="Genomic_DNA"/>
</dbReference>
<dbReference type="RefSeq" id="WP_107823177.1">
    <property type="nucleotide sequence ID" value="NZ_QAAD01000016.1"/>
</dbReference>
<accession>A0A2T5BZ03</accession>
<dbReference type="PROSITE" id="PS51123">
    <property type="entry name" value="OMPA_2"/>
    <property type="match status" value="1"/>
</dbReference>
<dbReference type="Gene3D" id="2.120.10.30">
    <property type="entry name" value="TolB, C-terminal domain"/>
    <property type="match status" value="1"/>
</dbReference>
<dbReference type="SUPFAM" id="SSF103088">
    <property type="entry name" value="OmpA-like"/>
    <property type="match status" value="1"/>
</dbReference>
<dbReference type="AlphaFoldDB" id="A0A2T5BZ03"/>
<dbReference type="Gene3D" id="3.30.1330.60">
    <property type="entry name" value="OmpA-like domain"/>
    <property type="match status" value="1"/>
</dbReference>
<keyword evidence="3" id="KW-0998">Cell outer membrane</keyword>